<reference evidence="4 5" key="1">
    <citation type="submission" date="2017-04" db="EMBL/GenBank/DDBJ databases">
        <title>Unexpected and diverse lifestyles within the genus Limnohabitans.</title>
        <authorList>
            <person name="Kasalicky V."/>
            <person name="Mehrshad M."/>
            <person name="Andrei S.-A."/>
            <person name="Salcher M."/>
            <person name="Kratochvilova H."/>
            <person name="Simek K."/>
            <person name="Ghai R."/>
        </authorList>
    </citation>
    <scope>NUCLEOTIDE SEQUENCE [LARGE SCALE GENOMIC DNA]</scope>
    <source>
        <strain evidence="4 5">MWH-C5</strain>
    </source>
</reference>
<dbReference type="Gene3D" id="3.50.50.60">
    <property type="entry name" value="FAD/NAD(P)-binding domain"/>
    <property type="match status" value="2"/>
</dbReference>
<dbReference type="Gene3D" id="3.30.9.10">
    <property type="entry name" value="D-Amino Acid Oxidase, subunit A, domain 2"/>
    <property type="match status" value="1"/>
</dbReference>
<dbReference type="GO" id="GO:0005886">
    <property type="term" value="C:plasma membrane"/>
    <property type="evidence" value="ECO:0007669"/>
    <property type="project" value="TreeGrafter"/>
</dbReference>
<dbReference type="SUPFAM" id="SSF51905">
    <property type="entry name" value="FAD/NAD(P)-binding domain"/>
    <property type="match status" value="1"/>
</dbReference>
<dbReference type="GO" id="GO:0005737">
    <property type="term" value="C:cytoplasm"/>
    <property type="evidence" value="ECO:0007669"/>
    <property type="project" value="TreeGrafter"/>
</dbReference>
<comment type="caution">
    <text evidence="4">The sequence shown here is derived from an EMBL/GenBank/DDBJ whole genome shotgun (WGS) entry which is preliminary data.</text>
</comment>
<evidence type="ECO:0000256" key="2">
    <source>
        <dbReference type="ARBA" id="ARBA00023002"/>
    </source>
</evidence>
<keyword evidence="2" id="KW-0560">Oxidoreductase</keyword>
<feature type="domain" description="FAD dependent oxidoreductase" evidence="3">
    <location>
        <begin position="2"/>
        <end position="395"/>
    </location>
</feature>
<dbReference type="GO" id="GO:0008718">
    <property type="term" value="F:D-amino-acid dehydrogenase activity"/>
    <property type="evidence" value="ECO:0007669"/>
    <property type="project" value="TreeGrafter"/>
</dbReference>
<proteinExistence type="inferred from homology"/>
<sequence>MKVAVIGAGVIGITTAYELATQGHQVSVFERNGAAAEECSFSNTGVASAGYAAPWARPGMFKHVLTHLWQRDTPLRISKLSMADWRWLWQMRKACDSTTFARNRESMLRLAEYSSHRMRTLTDTLNLEHERSQGFMVLLRSERESRLMQDSLKVMRDAGLSFKTLSAEEARNIEPALKPETALAQAIHFPEDEVGNCRQFALLLKNEAESLGVKFHFNTPIEPLSSAQPKTIRIAKQDLGEKFDAVVVCAGLASAQLVRPLGLRIPLAAVHGYAISASVREPLDAPRSGVMDEQYKVAISRLGQRVRVSGGSEIGGNASRHDAASIKTLYRVLDDWFPGAARTQDSMQVWKGSRPMLPDGPPILGASGISGVWLNLGHGASGWTLACGSARAVADSINGKSPDIDLQGLGLERLHLQR</sequence>
<evidence type="ECO:0000313" key="4">
    <source>
        <dbReference type="EMBL" id="PUE60422.1"/>
    </source>
</evidence>
<dbReference type="InterPro" id="IPR006076">
    <property type="entry name" value="FAD-dep_OxRdtase"/>
</dbReference>
<comment type="similarity">
    <text evidence="1">Belongs to the DadA oxidoreductase family.</text>
</comment>
<gene>
    <name evidence="4" type="ORF">B9Z44_13075</name>
</gene>
<evidence type="ECO:0000256" key="1">
    <source>
        <dbReference type="ARBA" id="ARBA00009410"/>
    </source>
</evidence>
<dbReference type="EMBL" id="NESP01000001">
    <property type="protein sequence ID" value="PUE60422.1"/>
    <property type="molecule type" value="Genomic_DNA"/>
</dbReference>
<evidence type="ECO:0000313" key="5">
    <source>
        <dbReference type="Proteomes" id="UP000251341"/>
    </source>
</evidence>
<organism evidence="4 5">
    <name type="scientific">Limnohabitans curvus</name>
    <dbReference type="NCBI Taxonomy" id="323423"/>
    <lineage>
        <taxon>Bacteria</taxon>
        <taxon>Pseudomonadati</taxon>
        <taxon>Pseudomonadota</taxon>
        <taxon>Betaproteobacteria</taxon>
        <taxon>Burkholderiales</taxon>
        <taxon>Comamonadaceae</taxon>
        <taxon>Limnohabitans</taxon>
    </lineage>
</organism>
<dbReference type="PANTHER" id="PTHR13847:SF280">
    <property type="entry name" value="D-AMINO ACID DEHYDROGENASE"/>
    <property type="match status" value="1"/>
</dbReference>
<evidence type="ECO:0000259" key="3">
    <source>
        <dbReference type="Pfam" id="PF01266"/>
    </source>
</evidence>
<dbReference type="NCBIfam" id="NF001933">
    <property type="entry name" value="PRK00711.1"/>
    <property type="match status" value="1"/>
</dbReference>
<dbReference type="Pfam" id="PF01266">
    <property type="entry name" value="DAO"/>
    <property type="match status" value="1"/>
</dbReference>
<dbReference type="PANTHER" id="PTHR13847">
    <property type="entry name" value="SARCOSINE DEHYDROGENASE-RELATED"/>
    <property type="match status" value="1"/>
</dbReference>
<dbReference type="SUPFAM" id="SSF54373">
    <property type="entry name" value="FAD-linked reductases, C-terminal domain"/>
    <property type="match status" value="1"/>
</dbReference>
<protein>
    <submittedName>
        <fullName evidence="4">Amino acid dehydrogenase</fullName>
    </submittedName>
</protein>
<dbReference type="AlphaFoldDB" id="A0A315EWP7"/>
<dbReference type="GO" id="GO:0055130">
    <property type="term" value="P:D-alanine catabolic process"/>
    <property type="evidence" value="ECO:0007669"/>
    <property type="project" value="TreeGrafter"/>
</dbReference>
<dbReference type="RefSeq" id="WP_108402642.1">
    <property type="nucleotide sequence ID" value="NZ_NESP01000001.1"/>
</dbReference>
<dbReference type="InterPro" id="IPR036188">
    <property type="entry name" value="FAD/NAD-bd_sf"/>
</dbReference>
<dbReference type="Proteomes" id="UP000251341">
    <property type="component" value="Unassembled WGS sequence"/>
</dbReference>
<name>A0A315EWP7_9BURK</name>
<keyword evidence="5" id="KW-1185">Reference proteome</keyword>
<accession>A0A315EWP7</accession>